<evidence type="ECO:0000256" key="1">
    <source>
        <dbReference type="ARBA" id="ARBA00002663"/>
    </source>
</evidence>
<feature type="region of interest" description="Disordered" evidence="9">
    <location>
        <begin position="1"/>
        <end position="22"/>
    </location>
</feature>
<dbReference type="HAMAP" id="MF_00227">
    <property type="entry name" value="RNase_P"/>
    <property type="match status" value="1"/>
</dbReference>
<name>A0AAN4USE3_9RHOB</name>
<dbReference type="EC" id="3.1.26.5" evidence="7 8"/>
<gene>
    <name evidence="7 10" type="primary">rnpA</name>
    <name evidence="10" type="ORF">GCM10008024_20300</name>
    <name evidence="11" type="ORF">SAMN05444006_10982</name>
</gene>
<comment type="function">
    <text evidence="1 7">RNaseP catalyzes the removal of the 5'-leader sequence from pre-tRNA to produce the mature 5'-terminus. It can also cleave other RNA substrates such as 4.5S RNA. The protein component plays an auxiliary but essential role in vivo by binding to the 5'-leader sequence and broadening the substrate specificity of the ribozyme.</text>
</comment>
<dbReference type="GO" id="GO:0030677">
    <property type="term" value="C:ribonuclease P complex"/>
    <property type="evidence" value="ECO:0007669"/>
    <property type="project" value="TreeGrafter"/>
</dbReference>
<dbReference type="InterPro" id="IPR020539">
    <property type="entry name" value="RNase_P_CS"/>
</dbReference>
<accession>A0AAN4USE3</accession>
<reference evidence="10" key="3">
    <citation type="submission" date="2023-06" db="EMBL/GenBank/DDBJ databases">
        <authorList>
            <person name="Sun Q."/>
            <person name="Zhou Y."/>
        </authorList>
    </citation>
    <scope>NUCLEOTIDE SEQUENCE</scope>
    <source>
        <strain evidence="10">CGMCC 1.10859</strain>
    </source>
</reference>
<reference evidence="10" key="1">
    <citation type="journal article" date="2014" name="Int. J. Syst. Evol. Microbiol.">
        <title>Complete genome sequence of Corynebacterium casei LMG S-19264T (=DSM 44701T), isolated from a smear-ripened cheese.</title>
        <authorList>
            <consortium name="US DOE Joint Genome Institute (JGI-PGF)"/>
            <person name="Walter F."/>
            <person name="Albersmeier A."/>
            <person name="Kalinowski J."/>
            <person name="Ruckert C."/>
        </authorList>
    </citation>
    <scope>NUCLEOTIDE SEQUENCE</scope>
    <source>
        <strain evidence="10">CGMCC 1.10859</strain>
    </source>
</reference>
<evidence type="ECO:0000256" key="6">
    <source>
        <dbReference type="ARBA" id="ARBA00022884"/>
    </source>
</evidence>
<keyword evidence="6 7" id="KW-0694">RNA-binding</keyword>
<comment type="catalytic activity">
    <reaction evidence="7">
        <text>Endonucleolytic cleavage of RNA, removing 5'-extranucleotides from tRNA precursor.</text>
        <dbReference type="EC" id="3.1.26.5"/>
    </reaction>
</comment>
<dbReference type="GO" id="GO:0042781">
    <property type="term" value="F:3'-tRNA processing endoribonuclease activity"/>
    <property type="evidence" value="ECO:0007669"/>
    <property type="project" value="TreeGrafter"/>
</dbReference>
<evidence type="ECO:0000313" key="13">
    <source>
        <dbReference type="Proteomes" id="UP000634647"/>
    </source>
</evidence>
<dbReference type="Proteomes" id="UP000634647">
    <property type="component" value="Unassembled WGS sequence"/>
</dbReference>
<organism evidence="10 13">
    <name type="scientific">Allgaiera indica</name>
    <dbReference type="NCBI Taxonomy" id="765699"/>
    <lineage>
        <taxon>Bacteria</taxon>
        <taxon>Pseudomonadati</taxon>
        <taxon>Pseudomonadota</taxon>
        <taxon>Alphaproteobacteria</taxon>
        <taxon>Rhodobacterales</taxon>
        <taxon>Paracoccaceae</taxon>
        <taxon>Allgaiera</taxon>
    </lineage>
</organism>
<sequence>MTPSAPPLAQADAGTAGGDPAVSACPQSRLSVLAKRADFLRAARARRQGAAGFLLQARRRAGDEAAQGIRVGYTCSKKIGNAVTRNRAKRRLRAAARQVLPALGRDGWDYVLVGRPGATVDRPFADLVADLQTALARVHAVRERGA</sequence>
<proteinExistence type="inferred from homology"/>
<keyword evidence="5 7" id="KW-0378">Hydrolase</keyword>
<evidence type="ECO:0000313" key="11">
    <source>
        <dbReference type="EMBL" id="SDX04658.1"/>
    </source>
</evidence>
<dbReference type="Pfam" id="PF00825">
    <property type="entry name" value="Ribonuclease_P"/>
    <property type="match status" value="1"/>
</dbReference>
<evidence type="ECO:0000256" key="4">
    <source>
        <dbReference type="ARBA" id="ARBA00022759"/>
    </source>
</evidence>
<evidence type="ECO:0000256" key="2">
    <source>
        <dbReference type="ARBA" id="ARBA00022694"/>
    </source>
</evidence>
<keyword evidence="4 7" id="KW-0255">Endonuclease</keyword>
<dbReference type="AlphaFoldDB" id="A0AAN4USE3"/>
<dbReference type="NCBIfam" id="TIGR00188">
    <property type="entry name" value="rnpA"/>
    <property type="match status" value="1"/>
</dbReference>
<evidence type="ECO:0000256" key="7">
    <source>
        <dbReference type="HAMAP-Rule" id="MF_00227"/>
    </source>
</evidence>
<evidence type="ECO:0000256" key="3">
    <source>
        <dbReference type="ARBA" id="ARBA00022722"/>
    </source>
</evidence>
<dbReference type="EMBL" id="BNAB01000008">
    <property type="protein sequence ID" value="GHE02089.1"/>
    <property type="molecule type" value="Genomic_DNA"/>
</dbReference>
<dbReference type="SUPFAM" id="SSF54211">
    <property type="entry name" value="Ribosomal protein S5 domain 2-like"/>
    <property type="match status" value="1"/>
</dbReference>
<keyword evidence="2 7" id="KW-0819">tRNA processing</keyword>
<keyword evidence="3 7" id="KW-0540">Nuclease</keyword>
<dbReference type="PROSITE" id="PS00648">
    <property type="entry name" value="RIBONUCLEASE_P"/>
    <property type="match status" value="1"/>
</dbReference>
<comment type="similarity">
    <text evidence="7">Belongs to the RnpA family.</text>
</comment>
<dbReference type="PANTHER" id="PTHR33992:SF1">
    <property type="entry name" value="RIBONUCLEASE P PROTEIN COMPONENT"/>
    <property type="match status" value="1"/>
</dbReference>
<evidence type="ECO:0000256" key="9">
    <source>
        <dbReference type="SAM" id="MobiDB-lite"/>
    </source>
</evidence>
<dbReference type="GO" id="GO:0004526">
    <property type="term" value="F:ribonuclease P activity"/>
    <property type="evidence" value="ECO:0007669"/>
    <property type="project" value="UniProtKB-UniRule"/>
</dbReference>
<comment type="caution">
    <text evidence="10">The sequence shown here is derived from an EMBL/GenBank/DDBJ whole genome shotgun (WGS) entry which is preliminary data.</text>
</comment>
<evidence type="ECO:0000313" key="10">
    <source>
        <dbReference type="EMBL" id="GHE02089.1"/>
    </source>
</evidence>
<evidence type="ECO:0000313" key="12">
    <source>
        <dbReference type="Proteomes" id="UP000199541"/>
    </source>
</evidence>
<comment type="subunit">
    <text evidence="7">Consists of a catalytic RNA component (M1 or rnpB) and a protein subunit.</text>
</comment>
<reference evidence="11 12" key="2">
    <citation type="submission" date="2016-10" db="EMBL/GenBank/DDBJ databases">
        <authorList>
            <person name="Varghese N."/>
            <person name="Submissions S."/>
        </authorList>
    </citation>
    <scope>NUCLEOTIDE SEQUENCE [LARGE SCALE GENOMIC DNA]</scope>
    <source>
        <strain evidence="11 12">DSM 24802</strain>
    </source>
</reference>
<dbReference type="Gene3D" id="3.30.230.10">
    <property type="match status" value="1"/>
</dbReference>
<dbReference type="EMBL" id="FNOB01000009">
    <property type="protein sequence ID" value="SDX04658.1"/>
    <property type="molecule type" value="Genomic_DNA"/>
</dbReference>
<dbReference type="GO" id="GO:0001682">
    <property type="term" value="P:tRNA 5'-leader removal"/>
    <property type="evidence" value="ECO:0007669"/>
    <property type="project" value="UniProtKB-UniRule"/>
</dbReference>
<dbReference type="RefSeq" id="WP_035845352.1">
    <property type="nucleotide sequence ID" value="NZ_BNAB01000008.1"/>
</dbReference>
<dbReference type="GO" id="GO:0000049">
    <property type="term" value="F:tRNA binding"/>
    <property type="evidence" value="ECO:0007669"/>
    <property type="project" value="UniProtKB-UniRule"/>
</dbReference>
<dbReference type="Proteomes" id="UP000199541">
    <property type="component" value="Unassembled WGS sequence"/>
</dbReference>
<dbReference type="InterPro" id="IPR000100">
    <property type="entry name" value="RNase_P"/>
</dbReference>
<dbReference type="InterPro" id="IPR020568">
    <property type="entry name" value="Ribosomal_Su5_D2-typ_SF"/>
</dbReference>
<protein>
    <recommendedName>
        <fullName evidence="7 8">Ribonuclease P protein component</fullName>
        <shortName evidence="7">RNase P protein</shortName>
        <shortName evidence="7">RNaseP protein</shortName>
        <ecNumber evidence="7 8">3.1.26.5</ecNumber>
    </recommendedName>
    <alternativeName>
        <fullName evidence="7">Protein C5</fullName>
    </alternativeName>
</protein>
<evidence type="ECO:0000256" key="8">
    <source>
        <dbReference type="NCBIfam" id="TIGR00188"/>
    </source>
</evidence>
<dbReference type="InterPro" id="IPR014721">
    <property type="entry name" value="Ribsml_uS5_D2-typ_fold_subgr"/>
</dbReference>
<keyword evidence="12" id="KW-1185">Reference proteome</keyword>
<evidence type="ECO:0000256" key="5">
    <source>
        <dbReference type="ARBA" id="ARBA00022801"/>
    </source>
</evidence>
<dbReference type="PANTHER" id="PTHR33992">
    <property type="entry name" value="RIBONUCLEASE P PROTEIN COMPONENT"/>
    <property type="match status" value="1"/>
</dbReference>